<feature type="region of interest" description="Disordered" evidence="1">
    <location>
        <begin position="141"/>
        <end position="187"/>
    </location>
</feature>
<protein>
    <submittedName>
        <fullName evidence="2">Uncharacterized protein</fullName>
    </submittedName>
</protein>
<dbReference type="Proteomes" id="UP000001056">
    <property type="component" value="Unassembled WGS sequence"/>
</dbReference>
<dbReference type="eggNOG" id="ENOG502RKJN">
    <property type="taxonomic scope" value="Eukaryota"/>
</dbReference>
<organism evidence="2 3">
    <name type="scientific">Chaetomium globosum (strain ATCC 6205 / CBS 148.51 / DSM 1962 / NBRC 6347 / NRRL 1970)</name>
    <name type="common">Soil fungus</name>
    <dbReference type="NCBI Taxonomy" id="306901"/>
    <lineage>
        <taxon>Eukaryota</taxon>
        <taxon>Fungi</taxon>
        <taxon>Dikarya</taxon>
        <taxon>Ascomycota</taxon>
        <taxon>Pezizomycotina</taxon>
        <taxon>Sordariomycetes</taxon>
        <taxon>Sordariomycetidae</taxon>
        <taxon>Sordariales</taxon>
        <taxon>Chaetomiaceae</taxon>
        <taxon>Chaetomium</taxon>
    </lineage>
</organism>
<dbReference type="EMBL" id="CH408029">
    <property type="protein sequence ID" value="EAQ91902.1"/>
    <property type="molecule type" value="Genomic_DNA"/>
</dbReference>
<accession>Q2HI17</accession>
<evidence type="ECO:0000256" key="1">
    <source>
        <dbReference type="SAM" id="MobiDB-lite"/>
    </source>
</evidence>
<keyword evidence="3" id="KW-1185">Reference proteome</keyword>
<reference evidence="3" key="1">
    <citation type="journal article" date="2015" name="Genome Announc.">
        <title>Draft genome sequence of the cellulolytic fungus Chaetomium globosum.</title>
        <authorList>
            <person name="Cuomo C.A."/>
            <person name="Untereiner W.A."/>
            <person name="Ma L.-J."/>
            <person name="Grabherr M."/>
            <person name="Birren B.W."/>
        </authorList>
    </citation>
    <scope>NUCLEOTIDE SEQUENCE [LARGE SCALE GENOMIC DNA]</scope>
    <source>
        <strain evidence="3">ATCC 6205 / CBS 148.51 / DSM 1962 / NBRC 6347 / NRRL 1970</strain>
    </source>
</reference>
<dbReference type="OrthoDB" id="5429569at2759"/>
<name>Q2HI17_CHAGB</name>
<evidence type="ECO:0000313" key="3">
    <source>
        <dbReference type="Proteomes" id="UP000001056"/>
    </source>
</evidence>
<gene>
    <name evidence="2" type="ORF">CHGG_00137</name>
</gene>
<dbReference type="AlphaFoldDB" id="Q2HI17"/>
<dbReference type="GeneID" id="4387920"/>
<dbReference type="VEuPathDB" id="FungiDB:CHGG_00137"/>
<dbReference type="InParanoid" id="Q2HI17"/>
<sequence length="433" mass="46362">MTPHAAMPPNPWLLDLTGSLLACGQVGPRTDAARNAKILNRTGWRLPGGGMKSPLITGLHRGMFVVPYASRHHLNSSTPPAVSSIERQFTTGVSGTMAAFPAAAPLIVSASPTLVRWVTVAVAGIPTALLAADAIPKIREHIQGTSQPDNRVEPAPLEPPARKSESESGPCPAPTFEAEAHSNQVTSNTASIATTSEARAASTNEARAATSPDAVMPDAFELRPSRAARSVSVTYEEGGSWRIELPFPWSIGVAAGYLLYTAFASSNPRSPAAGDSTISSAPRSRSSPPAPSKTTVNARGATVTPPTPPSEDGSDSDEYPEAGRKELKKLLEAEGKEIYEKLKATANTDHSPGASRKVWKNKDFRIDNGHRDDKRGVRHWEFQVNGDAQSTTAKRIRGGSRRGTHQKLFKDTFELKNPPGFEEWKTRVMALLD</sequence>
<dbReference type="RefSeq" id="XP_001219358.1">
    <property type="nucleotide sequence ID" value="XM_001219357.1"/>
</dbReference>
<evidence type="ECO:0000313" key="2">
    <source>
        <dbReference type="EMBL" id="EAQ91902.1"/>
    </source>
</evidence>
<dbReference type="HOGENOM" id="CLU_633129_0_0_1"/>
<proteinExistence type="predicted"/>
<feature type="region of interest" description="Disordered" evidence="1">
    <location>
        <begin position="267"/>
        <end position="320"/>
    </location>
</feature>